<evidence type="ECO:0000256" key="10">
    <source>
        <dbReference type="ARBA" id="ARBA00023125"/>
    </source>
</evidence>
<dbReference type="GO" id="GO:0000922">
    <property type="term" value="C:spindle pole"/>
    <property type="evidence" value="ECO:0007669"/>
    <property type="project" value="UniProtKB-SubCell"/>
</dbReference>
<evidence type="ECO:0000256" key="6">
    <source>
        <dbReference type="ARBA" id="ARBA00022490"/>
    </source>
</evidence>
<feature type="compositionally biased region" description="Basic and acidic residues" evidence="15">
    <location>
        <begin position="1119"/>
        <end position="1129"/>
    </location>
</feature>
<comment type="caution">
    <text evidence="17">The sequence shown here is derived from an EMBL/GenBank/DDBJ whole genome shotgun (WGS) entry which is preliminary data.</text>
</comment>
<feature type="region of interest" description="Disordered" evidence="15">
    <location>
        <begin position="1115"/>
        <end position="1137"/>
    </location>
</feature>
<feature type="domain" description="BRCT" evidence="16">
    <location>
        <begin position="120"/>
        <end position="177"/>
    </location>
</feature>
<dbReference type="CDD" id="cd18434">
    <property type="entry name" value="BRCT_TopBP1_rpt5"/>
    <property type="match status" value="1"/>
</dbReference>
<keyword evidence="18" id="KW-1185">Reference proteome</keyword>
<evidence type="ECO:0000256" key="2">
    <source>
        <dbReference type="ARBA" id="ARBA00004286"/>
    </source>
</evidence>
<feature type="domain" description="BRCT" evidence="16">
    <location>
        <begin position="1007"/>
        <end position="1098"/>
    </location>
</feature>
<dbReference type="SMART" id="SM00292">
    <property type="entry name" value="BRCT"/>
    <property type="match status" value="8"/>
</dbReference>
<dbReference type="PROSITE" id="PS50172">
    <property type="entry name" value="BRCT"/>
    <property type="match status" value="7"/>
</dbReference>
<dbReference type="InterPro" id="IPR049936">
    <property type="entry name" value="TopBP1_BRCT_8"/>
</dbReference>
<dbReference type="InterPro" id="IPR049542">
    <property type="entry name" value="TopBP1-like_BRCT0"/>
</dbReference>
<feature type="region of interest" description="Disordered" evidence="15">
    <location>
        <begin position="1194"/>
        <end position="1217"/>
    </location>
</feature>
<dbReference type="PANTHER" id="PTHR13561">
    <property type="entry name" value="DNA REPLICATION REGULATOR DPB11-RELATED"/>
    <property type="match status" value="1"/>
</dbReference>
<feature type="domain" description="BRCT" evidence="16">
    <location>
        <begin position="359"/>
        <end position="449"/>
    </location>
</feature>
<dbReference type="CDD" id="cd17727">
    <property type="entry name" value="BRCT_TopBP1_rpt6"/>
    <property type="match status" value="1"/>
</dbReference>
<evidence type="ECO:0000313" key="18">
    <source>
        <dbReference type="Proteomes" id="UP000499080"/>
    </source>
</evidence>
<dbReference type="GO" id="GO:0006270">
    <property type="term" value="P:DNA replication initiation"/>
    <property type="evidence" value="ECO:0007669"/>
    <property type="project" value="TreeGrafter"/>
</dbReference>
<evidence type="ECO:0000256" key="8">
    <source>
        <dbReference type="ARBA" id="ARBA00022737"/>
    </source>
</evidence>
<evidence type="ECO:0000256" key="1">
    <source>
        <dbReference type="ARBA" id="ARBA00004123"/>
    </source>
</evidence>
<dbReference type="Gene3D" id="3.40.50.10190">
    <property type="entry name" value="BRCT domain"/>
    <property type="match status" value="9"/>
</dbReference>
<feature type="domain" description="BRCT" evidence="16">
    <location>
        <begin position="197"/>
        <end position="286"/>
    </location>
</feature>
<dbReference type="SUPFAM" id="SSF52113">
    <property type="entry name" value="BRCT domain"/>
    <property type="match status" value="6"/>
</dbReference>
<comment type="similarity">
    <text evidence="14">Belongs to the TOPBP1 family.</text>
</comment>
<evidence type="ECO:0000256" key="4">
    <source>
        <dbReference type="ARBA" id="ARBA00004647"/>
    </source>
</evidence>
<gene>
    <name evidence="17" type="primary">topbp1-A</name>
    <name evidence="17" type="ORF">AVEN_210433_1</name>
</gene>
<keyword evidence="8" id="KW-0677">Repeat</keyword>
<reference evidence="17 18" key="1">
    <citation type="journal article" date="2019" name="Sci. Rep.">
        <title>Orb-weaving spider Araneus ventricosus genome elucidates the spidroin gene catalogue.</title>
        <authorList>
            <person name="Kono N."/>
            <person name="Nakamura H."/>
            <person name="Ohtoshi R."/>
            <person name="Moran D.A.P."/>
            <person name="Shinohara A."/>
            <person name="Yoshida Y."/>
            <person name="Fujiwara M."/>
            <person name="Mori M."/>
            <person name="Tomita M."/>
            <person name="Arakawa K."/>
        </authorList>
    </citation>
    <scope>NUCLEOTIDE SEQUENCE [LARGE SCALE GENOMIC DNA]</scope>
</reference>
<dbReference type="GO" id="GO:0007095">
    <property type="term" value="P:mitotic G2 DNA damage checkpoint signaling"/>
    <property type="evidence" value="ECO:0007669"/>
    <property type="project" value="TreeGrafter"/>
</dbReference>
<feature type="compositionally biased region" description="Basic and acidic residues" evidence="15">
    <location>
        <begin position="509"/>
        <end position="521"/>
    </location>
</feature>
<dbReference type="GO" id="GO:0003677">
    <property type="term" value="F:DNA binding"/>
    <property type="evidence" value="ECO:0007669"/>
    <property type="project" value="UniProtKB-KW"/>
</dbReference>
<dbReference type="CDD" id="cd17718">
    <property type="entry name" value="BRCT_TopBP1_rpt3"/>
    <property type="match status" value="1"/>
</dbReference>
<evidence type="ECO:0000256" key="5">
    <source>
        <dbReference type="ARBA" id="ARBA00022454"/>
    </source>
</evidence>
<organism evidence="17 18">
    <name type="scientific">Araneus ventricosus</name>
    <name type="common">Orbweaver spider</name>
    <name type="synonym">Epeira ventricosa</name>
    <dbReference type="NCBI Taxonomy" id="182803"/>
    <lineage>
        <taxon>Eukaryota</taxon>
        <taxon>Metazoa</taxon>
        <taxon>Ecdysozoa</taxon>
        <taxon>Arthropoda</taxon>
        <taxon>Chelicerata</taxon>
        <taxon>Arachnida</taxon>
        <taxon>Araneae</taxon>
        <taxon>Araneomorphae</taxon>
        <taxon>Entelegynae</taxon>
        <taxon>Araneoidea</taxon>
        <taxon>Araneidae</taxon>
        <taxon>Araneus</taxon>
    </lineage>
</organism>
<keyword evidence="10" id="KW-0238">DNA-binding</keyword>
<evidence type="ECO:0000256" key="14">
    <source>
        <dbReference type="ARBA" id="ARBA00061360"/>
    </source>
</evidence>
<keyword evidence="7" id="KW-0597">Phosphoprotein</keyword>
<accession>A0A4Y2J2I5</accession>
<dbReference type="Pfam" id="PF12738">
    <property type="entry name" value="PTCB-BRCT"/>
    <property type="match status" value="3"/>
</dbReference>
<dbReference type="InterPro" id="IPR059215">
    <property type="entry name" value="BRCT2_TopBP1-like"/>
</dbReference>
<evidence type="ECO:0000256" key="12">
    <source>
        <dbReference type="ARBA" id="ARBA00023212"/>
    </source>
</evidence>
<dbReference type="PANTHER" id="PTHR13561:SF20">
    <property type="entry name" value="DNA TOPOISOMERASE 2-BINDING PROTEIN 1"/>
    <property type="match status" value="1"/>
</dbReference>
<dbReference type="CDD" id="cd17738">
    <property type="entry name" value="BRCT_TopBP1_rpt7"/>
    <property type="match status" value="1"/>
</dbReference>
<evidence type="ECO:0000256" key="7">
    <source>
        <dbReference type="ARBA" id="ARBA00022553"/>
    </source>
</evidence>
<dbReference type="EMBL" id="BGPR01003133">
    <property type="protein sequence ID" value="GBM84125.1"/>
    <property type="molecule type" value="Genomic_DNA"/>
</dbReference>
<dbReference type="CDD" id="cd17731">
    <property type="entry name" value="BRCT_TopBP1_rpt2_like"/>
    <property type="match status" value="1"/>
</dbReference>
<evidence type="ECO:0000256" key="3">
    <source>
        <dbReference type="ARBA" id="ARBA00004300"/>
    </source>
</evidence>
<dbReference type="Pfam" id="PF00533">
    <property type="entry name" value="BRCT"/>
    <property type="match status" value="3"/>
</dbReference>
<feature type="domain" description="BRCT" evidence="16">
    <location>
        <begin position="550"/>
        <end position="635"/>
    </location>
</feature>
<sequence length="1526" mass="171251">MSESKDATRYDVCFVQTSNDSNEPTEKLKQAFEAMDSNQLEPMWVTPEECLRVAKKEPKLYVMDPFEGEVLEHLKSLGCRILGPLCILYCLQSNSSLPKRPKPVYSVSMRKITVSCSNISNEKREDMRYKIELMGGFFSKDLTKSVTHLVVGEVGSKKYRVAANFGLSIMMPAWVEDVWETGQHQLIHALDKAYDKYKCPVFRGLVVTVSQLTVNERSSIQSLVEENGGSYLAPLKANQTTHLVLTEPTGDKYRYAKNWKIFCVNVNWVYDSVKTGYCQDENLYKIDDSSSQYGHLKRSTPNRDMTSNELPLVDCSAITNVSIVTQLDETVRSETSAVVNRKNSWSSALESFDLSSLPKYGQFLDGCKIFLTGFTSTHLDKLRKIINAGGGMRFNKYSESISHVVCGNLTEEFLESLKSSSVKPYVVNLNWLLECCRNEKLVDEKSFLCMDSPLLSPEKEIPDVKPISMSQASKSLSRKDDATCDILTDILKQYGGEENNYETNVNNSRDNRKSVEEDSRKSKSATSEAVANDKEIDIVDLADEDEPASSSVQLFAGLKFIVVGFGEKDSGILSKMIEDHSGSVYINDPAFEADIAVVPIIWQDFTCHAANIITNCWLQKCIEESRIYDFDENELFKPVVIPPGRKPFESFVISVSQYSGTERDCLMHLAEVLGATCQEYFVRKANRSRGILSNTHLIVATPEGSKFEASKKWKIPAVKKQWVLAAAKSGFVPPVEEYLVDNLTSLQINEDINGTFALGKENINCDDILRERIELPVVVQAEKSLSKSYRDSVCPNHVPENQDIPNLIQTRQSLSKSCEKSVSDCAANFMENQDIPKINETRQSLSKSCQDSAEKSNSDCNISMKEKLNISKLDKNLDLEFAKPFDAANTSTPNRRVMGLNCENKKEGASPMLSKTETTFNESLNLDQSYKHKFQVSDLLKDLDTSASHEHSFTTSAKRKSLPVEELFSRNLASAVRGVNNKILFPGSGKLDFDKNSFIEGEPKPLDTSNVMKDVVLCVAKKLSDIQNELNEIVVSLGGSYLWSYDSSCTHFVFTGKANDLARDFREARSNGKKIVCPEWVYACRDENTLVDEESYPHTLKSSISLTGEIAIVKSSSTKNDKPSTHIKDTNPPVSADDFNQQLNDLLVAAKSAKRRHSKRQFNSVSSSPNHEASSLHKLQQGHISDSFIKPVQQEEVGTEEQDTGSQSQSYPVVWDDPTGRQERERIAALAAACESKRSGENVETVNLAASFSNIGSSKRISVNADVNGLEEVFTKSQKTGFKKFMFTNIPEPKKIRFVEIIRELGGEVSDEKAFDKTATHLILEKPIKNEKLLSSVASGKWILHPRYLTVCEDKKEFVPEEDFEWGGPFTEEFLQNLPNSARKIAFCPHRWRVKLNGQTNLKGAFHDWVVLIIADDKTKQSTYTKILDAGGAEVIPSNQELDRLTHVIVDMKKRSLSQVDLSPYVSNKIRCVKPEYLAFYLIEDPEPDVENFVIPEVKDLSSSEQSSKRRNLSIATRCSKRTRMS</sequence>
<dbReference type="InterPro" id="IPR001357">
    <property type="entry name" value="BRCT_dom"/>
</dbReference>
<keyword evidence="11" id="KW-0234">DNA repair</keyword>
<protein>
    <submittedName>
        <fullName evidence="17">DNA topoisomerase 2-binding protein 1-A</fullName>
    </submittedName>
</protein>
<keyword evidence="5" id="KW-0158">Chromosome</keyword>
<dbReference type="GO" id="GO:0005634">
    <property type="term" value="C:nucleus"/>
    <property type="evidence" value="ECO:0007669"/>
    <property type="project" value="UniProtKB-SubCell"/>
</dbReference>
<feature type="region of interest" description="Disordered" evidence="15">
    <location>
        <begin position="499"/>
        <end position="528"/>
    </location>
</feature>
<evidence type="ECO:0000256" key="15">
    <source>
        <dbReference type="SAM" id="MobiDB-lite"/>
    </source>
</evidence>
<keyword evidence="6" id="KW-0963">Cytoplasm</keyword>
<dbReference type="CDD" id="cd17728">
    <property type="entry name" value="BRCT_TopBP1_rpt8"/>
    <property type="match status" value="1"/>
</dbReference>
<proteinExistence type="inferred from homology"/>
<dbReference type="InterPro" id="IPR036420">
    <property type="entry name" value="BRCT_dom_sf"/>
</dbReference>
<dbReference type="GO" id="GO:0005813">
    <property type="term" value="C:centrosome"/>
    <property type="evidence" value="ECO:0007669"/>
    <property type="project" value="UniProtKB-SubCell"/>
</dbReference>
<dbReference type="OrthoDB" id="251770at2759"/>
<feature type="domain" description="BRCT" evidence="16">
    <location>
        <begin position="1280"/>
        <end position="1366"/>
    </location>
</feature>
<keyword evidence="12" id="KW-0206">Cytoskeleton</keyword>
<keyword evidence="13" id="KW-0539">Nucleus</keyword>
<keyword evidence="9" id="KW-0227">DNA damage</keyword>
<dbReference type="GO" id="GO:0006281">
    <property type="term" value="P:DNA repair"/>
    <property type="evidence" value="ECO:0007669"/>
    <property type="project" value="UniProtKB-KW"/>
</dbReference>
<keyword evidence="17" id="KW-0413">Isomerase</keyword>
<name>A0A4Y2J2I5_ARAVE</name>
<dbReference type="Pfam" id="PF21298">
    <property type="entry name" value="TopBP1_BRCT0"/>
    <property type="match status" value="1"/>
</dbReference>
<dbReference type="FunFam" id="3.40.50.10190:FF:000010">
    <property type="entry name" value="DNA topoisomerase II binding protein 1"/>
    <property type="match status" value="1"/>
</dbReference>
<evidence type="ECO:0000259" key="16">
    <source>
        <dbReference type="PROSITE" id="PS50172"/>
    </source>
</evidence>
<dbReference type="Pfam" id="PF23294">
    <property type="entry name" value="BRCT_TopB1_SLF1"/>
    <property type="match status" value="1"/>
</dbReference>
<dbReference type="GO" id="GO:0005694">
    <property type="term" value="C:chromosome"/>
    <property type="evidence" value="ECO:0007669"/>
    <property type="project" value="UniProtKB-SubCell"/>
</dbReference>
<evidence type="ECO:0000256" key="13">
    <source>
        <dbReference type="ARBA" id="ARBA00023242"/>
    </source>
</evidence>
<dbReference type="GO" id="GO:0033314">
    <property type="term" value="P:mitotic DNA replication checkpoint signaling"/>
    <property type="evidence" value="ECO:0007669"/>
    <property type="project" value="TreeGrafter"/>
</dbReference>
<comment type="subcellular location">
    <subcellularLocation>
        <location evidence="2">Chromosome</location>
    </subcellularLocation>
    <subcellularLocation>
        <location evidence="3">Cytoplasm</location>
        <location evidence="3">Cytoskeleton</location>
        <location evidence="3">Microtubule organizing center</location>
        <location evidence="3">Centrosome</location>
    </subcellularLocation>
    <subcellularLocation>
        <location evidence="4">Cytoplasm</location>
        <location evidence="4">Cytoskeleton</location>
        <location evidence="4">Spindle pole</location>
    </subcellularLocation>
    <subcellularLocation>
        <location evidence="1">Nucleus</location>
    </subcellularLocation>
</comment>
<feature type="domain" description="BRCT" evidence="16">
    <location>
        <begin position="643"/>
        <end position="740"/>
    </location>
</feature>
<dbReference type="GO" id="GO:0016853">
    <property type="term" value="F:isomerase activity"/>
    <property type="evidence" value="ECO:0007669"/>
    <property type="project" value="UniProtKB-KW"/>
</dbReference>
<evidence type="ECO:0000256" key="11">
    <source>
        <dbReference type="ARBA" id="ARBA00023204"/>
    </source>
</evidence>
<dbReference type="InterPro" id="IPR057595">
    <property type="entry name" value="TopB1_SLF1_BRCT"/>
</dbReference>
<dbReference type="FunFam" id="3.40.50.10190:FF:000018">
    <property type="entry name" value="DNA topoisomerase 2-binding protein 1"/>
    <property type="match status" value="1"/>
</dbReference>
<feature type="compositionally biased region" description="Polar residues" evidence="15">
    <location>
        <begin position="1161"/>
        <end position="1173"/>
    </location>
</feature>
<feature type="region of interest" description="Disordered" evidence="15">
    <location>
        <begin position="1154"/>
        <end position="1179"/>
    </location>
</feature>
<dbReference type="Proteomes" id="UP000499080">
    <property type="component" value="Unassembled WGS sequence"/>
</dbReference>
<feature type="region of interest" description="Disordered" evidence="15">
    <location>
        <begin position="1506"/>
        <end position="1526"/>
    </location>
</feature>
<dbReference type="FunFam" id="3.40.50.10190:FF:000020">
    <property type="entry name" value="DNA topoisomerase II binding protein 1"/>
    <property type="match status" value="1"/>
</dbReference>
<evidence type="ECO:0000256" key="9">
    <source>
        <dbReference type="ARBA" id="ARBA00022763"/>
    </source>
</evidence>
<evidence type="ECO:0000313" key="17">
    <source>
        <dbReference type="EMBL" id="GBM84125.1"/>
    </source>
</evidence>